<protein>
    <recommendedName>
        <fullName evidence="3">CRISPR type III-B/RAMP module-associated protein Cmr5</fullName>
    </recommendedName>
</protein>
<keyword evidence="2" id="KW-1185">Reference proteome</keyword>
<dbReference type="RefSeq" id="WP_213348031.1">
    <property type="nucleotide sequence ID" value="NZ_JAEDAM010000001.1"/>
</dbReference>
<dbReference type="Proteomes" id="UP000680365">
    <property type="component" value="Unassembled WGS sequence"/>
</dbReference>
<dbReference type="EMBL" id="JAEDAM010000001">
    <property type="protein sequence ID" value="MBS8121478.1"/>
    <property type="molecule type" value="Genomic_DNA"/>
</dbReference>
<evidence type="ECO:0008006" key="3">
    <source>
        <dbReference type="Google" id="ProtNLM"/>
    </source>
</evidence>
<sequence>MENEKIKNSKKYSLNELVEKVDKLRKQDDFDLSLEQDLVIGIMNLISIEEHLLFSYNKTGKTKYLNLLNEARNHRKILLKEVIKEYEGEVRCTAKHLLSTCMRLMEVGTKQLGLGKEEKARQFFDQSYDMYCMFWGIVMDMIQGNESDENNKSENNEKTDNKLIGDIIDCCDE</sequence>
<name>A0ABS5QL20_9BACT</name>
<comment type="caution">
    <text evidence="1">The sequence shown here is derived from an EMBL/GenBank/DDBJ whole genome shotgun (WGS) entry which is preliminary data.</text>
</comment>
<organism evidence="1 2">
    <name type="scientific">Candidatus Vampirococcus lugosii</name>
    <dbReference type="NCBI Taxonomy" id="2789015"/>
    <lineage>
        <taxon>Bacteria</taxon>
        <taxon>Candidatus Absconditibacteriota</taxon>
        <taxon>Vampirococcus</taxon>
    </lineage>
</organism>
<accession>A0ABS5QL20</accession>
<evidence type="ECO:0000313" key="1">
    <source>
        <dbReference type="EMBL" id="MBS8121478.1"/>
    </source>
</evidence>
<evidence type="ECO:0000313" key="2">
    <source>
        <dbReference type="Proteomes" id="UP000680365"/>
    </source>
</evidence>
<proteinExistence type="predicted"/>
<gene>
    <name evidence="1" type="ORF">VAMP_2n710</name>
</gene>
<reference evidence="1 2" key="1">
    <citation type="journal article" date="2021" name="Nat. Commun.">
        <title>Reductive evolution and unique predatory mode in the CPR bacterium Vampirococcus lugosii.</title>
        <authorList>
            <person name="Moreira D."/>
            <person name="Zivanovic Y."/>
            <person name="Lopez-Archilla A.I."/>
            <person name="Iniesto M."/>
            <person name="Lopez-Garcia P."/>
        </authorList>
    </citation>
    <scope>NUCLEOTIDE SEQUENCE [LARGE SCALE GENOMIC DNA]</scope>
    <source>
        <strain evidence="1">Chiprana</strain>
    </source>
</reference>